<gene>
    <name evidence="6" type="ORF">GCM10017764_01880</name>
</gene>
<evidence type="ECO:0000256" key="3">
    <source>
        <dbReference type="ARBA" id="ARBA00023004"/>
    </source>
</evidence>
<dbReference type="InterPro" id="IPR036909">
    <property type="entry name" value="Cyt_c-like_dom_sf"/>
</dbReference>
<dbReference type="EMBL" id="BNAF01000001">
    <property type="protein sequence ID" value="GHE23220.1"/>
    <property type="molecule type" value="Genomic_DNA"/>
</dbReference>
<keyword evidence="2 4" id="KW-0479">Metal-binding</keyword>
<sequence>MAQGPRLIASASMALLFGVFIKGCQPNVSIQTAQYAVNGQKLYVTHCQSCHGAKGEGLGKLYPPLTDTAYLRKNRDQLACIVKNGLHEPVKVHGQLYEEQMPGVPQLSDVEIAYILTYVTTRFGKDTDQYTQQEVRSSLVNCQ</sequence>
<accession>A0ABQ3HT79</accession>
<comment type="caution">
    <text evidence="6">The sequence shown here is derived from an EMBL/GenBank/DDBJ whole genome shotgun (WGS) entry which is preliminary data.</text>
</comment>
<dbReference type="SUPFAM" id="SSF46626">
    <property type="entry name" value="Cytochrome c"/>
    <property type="match status" value="1"/>
</dbReference>
<organism evidence="6 7">
    <name type="scientific">Sphingobacterium griseoflavum</name>
    <dbReference type="NCBI Taxonomy" id="1474952"/>
    <lineage>
        <taxon>Bacteria</taxon>
        <taxon>Pseudomonadati</taxon>
        <taxon>Bacteroidota</taxon>
        <taxon>Sphingobacteriia</taxon>
        <taxon>Sphingobacteriales</taxon>
        <taxon>Sphingobacteriaceae</taxon>
        <taxon>Sphingobacterium</taxon>
    </lineage>
</organism>
<evidence type="ECO:0000313" key="7">
    <source>
        <dbReference type="Proteomes" id="UP000620550"/>
    </source>
</evidence>
<dbReference type="RefSeq" id="WP_229826241.1">
    <property type="nucleotide sequence ID" value="NZ_BNAF01000001.1"/>
</dbReference>
<dbReference type="PROSITE" id="PS51007">
    <property type="entry name" value="CYTC"/>
    <property type="match status" value="1"/>
</dbReference>
<dbReference type="PANTHER" id="PTHR35008">
    <property type="entry name" value="BLL4482 PROTEIN-RELATED"/>
    <property type="match status" value="1"/>
</dbReference>
<evidence type="ECO:0000256" key="2">
    <source>
        <dbReference type="ARBA" id="ARBA00022723"/>
    </source>
</evidence>
<dbReference type="PANTHER" id="PTHR35008:SF4">
    <property type="entry name" value="BLL4482 PROTEIN"/>
    <property type="match status" value="1"/>
</dbReference>
<dbReference type="Proteomes" id="UP000620550">
    <property type="component" value="Unassembled WGS sequence"/>
</dbReference>
<evidence type="ECO:0000256" key="1">
    <source>
        <dbReference type="ARBA" id="ARBA00022617"/>
    </source>
</evidence>
<keyword evidence="7" id="KW-1185">Reference proteome</keyword>
<feature type="domain" description="Cytochrome c" evidence="5">
    <location>
        <begin position="34"/>
        <end position="123"/>
    </location>
</feature>
<dbReference type="Gene3D" id="1.10.760.10">
    <property type="entry name" value="Cytochrome c-like domain"/>
    <property type="match status" value="1"/>
</dbReference>
<dbReference type="InterPro" id="IPR009056">
    <property type="entry name" value="Cyt_c-like_dom"/>
</dbReference>
<dbReference type="InterPro" id="IPR051459">
    <property type="entry name" value="Cytochrome_c-type_DH"/>
</dbReference>
<reference evidence="7" key="1">
    <citation type="journal article" date="2019" name="Int. J. Syst. Evol. Microbiol.">
        <title>The Global Catalogue of Microorganisms (GCM) 10K type strain sequencing project: providing services to taxonomists for standard genome sequencing and annotation.</title>
        <authorList>
            <consortium name="The Broad Institute Genomics Platform"/>
            <consortium name="The Broad Institute Genome Sequencing Center for Infectious Disease"/>
            <person name="Wu L."/>
            <person name="Ma J."/>
        </authorList>
    </citation>
    <scope>NUCLEOTIDE SEQUENCE [LARGE SCALE GENOMIC DNA]</scope>
    <source>
        <strain evidence="7">CGMCC 1.12966</strain>
    </source>
</reference>
<keyword evidence="3 4" id="KW-0408">Iron</keyword>
<name>A0ABQ3HT79_9SPHI</name>
<proteinExistence type="predicted"/>
<protein>
    <recommendedName>
        <fullName evidence="5">Cytochrome c domain-containing protein</fullName>
    </recommendedName>
</protein>
<evidence type="ECO:0000256" key="4">
    <source>
        <dbReference type="PROSITE-ProRule" id="PRU00433"/>
    </source>
</evidence>
<keyword evidence="1 4" id="KW-0349">Heme</keyword>
<dbReference type="Pfam" id="PF00034">
    <property type="entry name" value="Cytochrom_C"/>
    <property type="match status" value="1"/>
</dbReference>
<evidence type="ECO:0000259" key="5">
    <source>
        <dbReference type="PROSITE" id="PS51007"/>
    </source>
</evidence>
<evidence type="ECO:0000313" key="6">
    <source>
        <dbReference type="EMBL" id="GHE23220.1"/>
    </source>
</evidence>